<dbReference type="InterPro" id="IPR027417">
    <property type="entry name" value="P-loop_NTPase"/>
</dbReference>
<dbReference type="Proteomes" id="UP000238949">
    <property type="component" value="Unassembled WGS sequence"/>
</dbReference>
<accession>A0A2S9VAZ6</accession>
<keyword evidence="2 3" id="KW-0802">TPR repeat</keyword>
<keyword evidence="1" id="KW-0677">Repeat</keyword>
<evidence type="ECO:0000313" key="5">
    <source>
        <dbReference type="EMBL" id="PRO73612.1"/>
    </source>
</evidence>
<evidence type="ECO:0000256" key="2">
    <source>
        <dbReference type="ARBA" id="ARBA00022803"/>
    </source>
</evidence>
<evidence type="ECO:0000259" key="4">
    <source>
        <dbReference type="Pfam" id="PF08242"/>
    </source>
</evidence>
<dbReference type="Gene3D" id="3.40.50.300">
    <property type="entry name" value="P-loop containing nucleotide triphosphate hydrolases"/>
    <property type="match status" value="1"/>
</dbReference>
<dbReference type="EMBL" id="PVNP01000099">
    <property type="protein sequence ID" value="PRO73612.1"/>
    <property type="molecule type" value="Genomic_DNA"/>
</dbReference>
<evidence type="ECO:0000313" key="6">
    <source>
        <dbReference type="Proteomes" id="UP000238949"/>
    </source>
</evidence>
<dbReference type="PANTHER" id="PTHR44943:SF4">
    <property type="entry name" value="TPR REPEAT-CONTAINING PROTEIN MJ0798"/>
    <property type="match status" value="1"/>
</dbReference>
<dbReference type="Gene3D" id="1.25.40.10">
    <property type="entry name" value="Tetratricopeptide repeat domain"/>
    <property type="match status" value="1"/>
</dbReference>
<dbReference type="SUPFAM" id="SSF48452">
    <property type="entry name" value="TPR-like"/>
    <property type="match status" value="1"/>
</dbReference>
<dbReference type="InterPro" id="IPR019734">
    <property type="entry name" value="TPR_rpt"/>
</dbReference>
<dbReference type="InterPro" id="IPR013217">
    <property type="entry name" value="Methyltransf_12"/>
</dbReference>
<evidence type="ECO:0000256" key="1">
    <source>
        <dbReference type="ARBA" id="ARBA00022737"/>
    </source>
</evidence>
<dbReference type="PANTHER" id="PTHR44943">
    <property type="entry name" value="CELLULOSE SYNTHASE OPERON PROTEIN C"/>
    <property type="match status" value="1"/>
</dbReference>
<feature type="domain" description="Methyltransferase type 12" evidence="4">
    <location>
        <begin position="51"/>
        <end position="150"/>
    </location>
</feature>
<dbReference type="InterPro" id="IPR029063">
    <property type="entry name" value="SAM-dependent_MTases_sf"/>
</dbReference>
<feature type="repeat" description="TPR" evidence="3">
    <location>
        <begin position="606"/>
        <end position="639"/>
    </location>
</feature>
<keyword evidence="6" id="KW-1185">Reference proteome</keyword>
<dbReference type="SUPFAM" id="SSF53335">
    <property type="entry name" value="S-adenosyl-L-methionine-dependent methyltransferases"/>
    <property type="match status" value="1"/>
</dbReference>
<dbReference type="Pfam" id="PF14559">
    <property type="entry name" value="TPR_19"/>
    <property type="match status" value="1"/>
</dbReference>
<dbReference type="SMART" id="SM00028">
    <property type="entry name" value="TPR"/>
    <property type="match status" value="3"/>
</dbReference>
<organism evidence="5 6">
    <name type="scientific">Alteromonas alba</name>
    <dbReference type="NCBI Taxonomy" id="2079529"/>
    <lineage>
        <taxon>Bacteria</taxon>
        <taxon>Pseudomonadati</taxon>
        <taxon>Pseudomonadota</taxon>
        <taxon>Gammaproteobacteria</taxon>
        <taxon>Alteromonadales</taxon>
        <taxon>Alteromonadaceae</taxon>
        <taxon>Alteromonas/Salinimonas group</taxon>
        <taxon>Alteromonas</taxon>
    </lineage>
</organism>
<dbReference type="InterPro" id="IPR051685">
    <property type="entry name" value="Ycf3/AcsC/BcsC/TPR_MFPF"/>
</dbReference>
<sequence length="807" mass="91867">MSETPVDYSSLKPGDNHYRAYIGPPLQYDFMGATQFRLLCTLGLRAHHRVLDLGCGSLRAGRFLINYLEPENYHGIEPNKWLIEDGIKEQVGDSLIAIKKPKFDYNSEFNTGVFGAKFDFIIAQSIFSHTGNDLIPNALSNIYESLNDNGAALLTFIKGDKDFEGNGWIYPECVEFTVSKVFEFAKNAGFQVQELPWYHPRQTWFYFFKNEEKRLKDEELQHLTGAVLHDKTFKKSVNVEVEQKGKLHPANAAVQENIKALICTGFHRSATSATANYLNKAGLHMGNELMGSSISNPKGHFEDWAAVRLHDEQLANNGTDWQYHGEVALNVEPGFLDSYIALRNSQHQCWGVKDPRACLFLDSWNEANGGNAHFLFVARHWSSCIESLLNRHSREFAHQLPGDLSDDKRLNFWRKPELAAKMWLEYNRKLLAFAKNNPSKTLVITQRALFNNAPLIQRINDKFSLNLDVSVESPVESVMLNDHASQTIPSMLSSHLKASLDIVWQELLELADLKHTEENANYYKPEFDDISQLPSEFVKSYQSACKDLAKKKSSSDVPTSDEINWPNEGSEEEAVVWIDKYPRKNLDESQLNKIHKFAEKHYGLSANVWLSMARLYQQKEQYESAINAFQFAITLGAQFPYIYMHLGQCYQRMGKPNEARFYLDKALNQNPNNAAFYAAKAQFLIEQGGADKAEQCLTDGIELLGYVPPLVIKLCDLLLNTQKLDGVEEVINSCIDQNHSALVSLKTRLALQTNYEKGVKRYNEQDSKKFANEDRLSWLASATYCIESGAGESEFVGRCYGYWFKDR</sequence>
<reference evidence="6" key="1">
    <citation type="journal article" date="2020" name="Int. J. Syst. Evol. Microbiol.">
        <title>Alteromonas alba sp. nov., a marine bacterium isolated from the seawater of the West Pacific Ocean.</title>
        <authorList>
            <person name="Sun C."/>
            <person name="Wu Y.-H."/>
            <person name="Xamxidin M."/>
            <person name="Cheng H."/>
            <person name="Xu X.-W."/>
        </authorList>
    </citation>
    <scope>NUCLEOTIDE SEQUENCE [LARGE SCALE GENOMIC DNA]</scope>
    <source>
        <strain evidence="6">190</strain>
    </source>
</reference>
<protein>
    <recommendedName>
        <fullName evidence="4">Methyltransferase type 12 domain-containing protein</fullName>
    </recommendedName>
</protein>
<feature type="repeat" description="TPR" evidence="3">
    <location>
        <begin position="640"/>
        <end position="673"/>
    </location>
</feature>
<comment type="caution">
    <text evidence="5">The sequence shown here is derived from an EMBL/GenBank/DDBJ whole genome shotgun (WGS) entry which is preliminary data.</text>
</comment>
<dbReference type="SUPFAM" id="SSF52540">
    <property type="entry name" value="P-loop containing nucleoside triphosphate hydrolases"/>
    <property type="match status" value="1"/>
</dbReference>
<dbReference type="InterPro" id="IPR011990">
    <property type="entry name" value="TPR-like_helical_dom_sf"/>
</dbReference>
<dbReference type="AlphaFoldDB" id="A0A2S9VAZ6"/>
<dbReference type="Gene3D" id="3.40.50.150">
    <property type="entry name" value="Vaccinia Virus protein VP39"/>
    <property type="match status" value="1"/>
</dbReference>
<proteinExistence type="predicted"/>
<gene>
    <name evidence="5" type="ORF">C6Y40_10575</name>
</gene>
<dbReference type="Pfam" id="PF08242">
    <property type="entry name" value="Methyltransf_12"/>
    <property type="match status" value="1"/>
</dbReference>
<evidence type="ECO:0000256" key="3">
    <source>
        <dbReference type="PROSITE-ProRule" id="PRU00339"/>
    </source>
</evidence>
<name>A0A2S9VAZ6_9ALTE</name>
<dbReference type="PROSITE" id="PS50005">
    <property type="entry name" value="TPR"/>
    <property type="match status" value="2"/>
</dbReference>
<dbReference type="CDD" id="cd02440">
    <property type="entry name" value="AdoMet_MTases"/>
    <property type="match status" value="1"/>
</dbReference>